<dbReference type="RefSeq" id="WP_054469920.1">
    <property type="nucleotide sequence ID" value="NZ_JACJSK010000075.1"/>
</dbReference>
<dbReference type="CDD" id="cd00093">
    <property type="entry name" value="HTH_XRE"/>
    <property type="match status" value="1"/>
</dbReference>
<dbReference type="Gene3D" id="1.10.260.40">
    <property type="entry name" value="lambda repressor-like DNA-binding domains"/>
    <property type="match status" value="1"/>
</dbReference>
<comment type="caution">
    <text evidence="2">The sequence shown here is derived from an EMBL/GenBank/DDBJ whole genome shotgun (WGS) entry which is preliminary data.</text>
</comment>
<dbReference type="EMBL" id="JACJSK010000075">
    <property type="protein sequence ID" value="MBD2547503.1"/>
    <property type="molecule type" value="Genomic_DNA"/>
</dbReference>
<dbReference type="SUPFAM" id="SSF47413">
    <property type="entry name" value="lambda repressor-like DNA-binding domains"/>
    <property type="match status" value="1"/>
</dbReference>
<dbReference type="InterPro" id="IPR010982">
    <property type="entry name" value="Lambda_DNA-bd_dom_sf"/>
</dbReference>
<evidence type="ECO:0000313" key="3">
    <source>
        <dbReference type="Proteomes" id="UP000641954"/>
    </source>
</evidence>
<name>A0ABR8EL64_9CYAN</name>
<organism evidence="2 3">
    <name type="scientific">Planktothricoides raciborskii FACHB-1370</name>
    <dbReference type="NCBI Taxonomy" id="2949576"/>
    <lineage>
        <taxon>Bacteria</taxon>
        <taxon>Bacillati</taxon>
        <taxon>Cyanobacteriota</taxon>
        <taxon>Cyanophyceae</taxon>
        <taxon>Oscillatoriophycideae</taxon>
        <taxon>Oscillatoriales</taxon>
        <taxon>Oscillatoriaceae</taxon>
        <taxon>Planktothricoides</taxon>
    </lineage>
</organism>
<dbReference type="InterPro" id="IPR001387">
    <property type="entry name" value="Cro/C1-type_HTH"/>
</dbReference>
<dbReference type="PROSITE" id="PS50943">
    <property type="entry name" value="HTH_CROC1"/>
    <property type="match status" value="1"/>
</dbReference>
<evidence type="ECO:0000259" key="1">
    <source>
        <dbReference type="PROSITE" id="PS50943"/>
    </source>
</evidence>
<evidence type="ECO:0000313" key="2">
    <source>
        <dbReference type="EMBL" id="MBD2547503.1"/>
    </source>
</evidence>
<proteinExistence type="predicted"/>
<protein>
    <submittedName>
        <fullName evidence="2">Helix-turn-helix transcriptional regulator</fullName>
    </submittedName>
</protein>
<keyword evidence="3" id="KW-1185">Reference proteome</keyword>
<sequence>MIKNELEYNYSRELVEKFQKSIAAMDKDEAAQKNDPERWKMNRDVLQYHLMGIQAEVDEYERLINCQYSQQIEIKVDCINKLPDALIKARIAAKMSQKELAKILGIDEKRVQEYENTDYQCASFVEILEVSTVLGVKFANAVVRVDFEEIEEMKKIAARWQKNKQVSQAAKIL</sequence>
<dbReference type="SMART" id="SM00530">
    <property type="entry name" value="HTH_XRE"/>
    <property type="match status" value="1"/>
</dbReference>
<feature type="domain" description="HTH cro/C1-type" evidence="1">
    <location>
        <begin position="86"/>
        <end position="141"/>
    </location>
</feature>
<reference evidence="2 3" key="1">
    <citation type="journal article" date="2020" name="ISME J.">
        <title>Comparative genomics reveals insights into cyanobacterial evolution and habitat adaptation.</title>
        <authorList>
            <person name="Chen M.Y."/>
            <person name="Teng W.K."/>
            <person name="Zhao L."/>
            <person name="Hu C.X."/>
            <person name="Zhou Y.K."/>
            <person name="Han B.P."/>
            <person name="Song L.R."/>
            <person name="Shu W.S."/>
        </authorList>
    </citation>
    <scope>NUCLEOTIDE SEQUENCE [LARGE SCALE GENOMIC DNA]</scope>
    <source>
        <strain evidence="2 3">FACHB-1370</strain>
    </source>
</reference>
<dbReference type="Pfam" id="PF01381">
    <property type="entry name" value="HTH_3"/>
    <property type="match status" value="1"/>
</dbReference>
<dbReference type="Proteomes" id="UP000641954">
    <property type="component" value="Unassembled WGS sequence"/>
</dbReference>
<accession>A0ABR8EL64</accession>
<gene>
    <name evidence="2" type="ORF">H6G72_27485</name>
</gene>